<dbReference type="PANTHER" id="PTHR12460">
    <property type="entry name" value="CYCLIN-DEPENDENT KINASE INHIBITOR-RELATED PROTEIN"/>
    <property type="match status" value="1"/>
</dbReference>
<evidence type="ECO:0000256" key="1">
    <source>
        <dbReference type="SAM" id="MobiDB-lite"/>
    </source>
</evidence>
<feature type="compositionally biased region" description="Low complexity" evidence="1">
    <location>
        <begin position="413"/>
        <end position="446"/>
    </location>
</feature>
<feature type="region of interest" description="Disordered" evidence="1">
    <location>
        <begin position="289"/>
        <end position="457"/>
    </location>
</feature>
<feature type="compositionally biased region" description="Acidic residues" evidence="1">
    <location>
        <begin position="309"/>
        <end position="334"/>
    </location>
</feature>
<reference evidence="3 4" key="1">
    <citation type="journal article" date="2021" name="DNA Res.">
        <title>Genome analysis of Candida subhashii reveals its hybrid nature and dual mitochondrial genome conformations.</title>
        <authorList>
            <person name="Mixao V."/>
            <person name="Hegedusova E."/>
            <person name="Saus E."/>
            <person name="Pryszcz L.P."/>
            <person name="Cillingova A."/>
            <person name="Nosek J."/>
            <person name="Gabaldon T."/>
        </authorList>
    </citation>
    <scope>NUCLEOTIDE SEQUENCE [LARGE SCALE GENOMIC DNA]</scope>
    <source>
        <strain evidence="3 4">CBS 10753</strain>
    </source>
</reference>
<sequence length="457" mass="51813">MSFSANSLIRKLDDLQETQDSIVSISNWILFHQKHIKQITEIWLDYIMNHKQSDSKKKLSLLYLCNDVVQQARSKRKQQFLDEFINVLPRALPMVYQSVDSSIKPKIERLLGVWQQRKIYSPQEIDTLKQTMKKKKTNNPDSSKEKTTSTSTPAASGSSSSSSIAPELKHINELFTHLNKLTEISQTNLSQFGNQSKTYLPDDPSQSENLPSPETYISKLNSLEGLSKLLINNIEEIKSTKLKIKSYVDNLSNLLIEGCKTEETKIGIINEKLLKLNQTRNELKSMLEYTNQDEDEEEEESPTYQALSNDEEDDSLPTYEQDNDSDQEEPELDESDHPVKKRKISPTPSGGSTPSSAKRVAFSEDIEVKEYDQDDETNENESNYTEPESEEIANLIHTHKDSLELKHEHDESVNSTNGVDNNDNNEYDPSVGNGNSDSSSGPTNDDVMSLLSKLVQN</sequence>
<dbReference type="InterPro" id="IPR047883">
    <property type="entry name" value="Rtt103-like_CID"/>
</dbReference>
<feature type="region of interest" description="Disordered" evidence="1">
    <location>
        <begin position="125"/>
        <end position="164"/>
    </location>
</feature>
<protein>
    <submittedName>
        <fullName evidence="3">RTT103</fullName>
    </submittedName>
</protein>
<dbReference type="SMART" id="SM00582">
    <property type="entry name" value="RPR"/>
    <property type="match status" value="1"/>
</dbReference>
<dbReference type="Pfam" id="PF04818">
    <property type="entry name" value="CID"/>
    <property type="match status" value="1"/>
</dbReference>
<feature type="domain" description="CID" evidence="2">
    <location>
        <begin position="1"/>
        <end position="136"/>
    </location>
</feature>
<dbReference type="InterPro" id="IPR006569">
    <property type="entry name" value="CID_dom"/>
</dbReference>
<dbReference type="GO" id="GO:0031124">
    <property type="term" value="P:mRNA 3'-end processing"/>
    <property type="evidence" value="ECO:0007669"/>
    <property type="project" value="InterPro"/>
</dbReference>
<accession>A0A8J5QX27</accession>
<feature type="compositionally biased region" description="Low complexity" evidence="1">
    <location>
        <begin position="345"/>
        <end position="356"/>
    </location>
</feature>
<feature type="compositionally biased region" description="Basic and acidic residues" evidence="1">
    <location>
        <begin position="398"/>
        <end position="412"/>
    </location>
</feature>
<gene>
    <name evidence="3" type="ORF">J8A68_002599</name>
</gene>
<keyword evidence="4" id="KW-1185">Reference proteome</keyword>
<dbReference type="Proteomes" id="UP000694255">
    <property type="component" value="Unassembled WGS sequence"/>
</dbReference>
<dbReference type="CDD" id="cd17003">
    <property type="entry name" value="CID_Rtt103"/>
    <property type="match status" value="1"/>
</dbReference>
<evidence type="ECO:0000313" key="3">
    <source>
        <dbReference type="EMBL" id="KAG7663850.1"/>
    </source>
</evidence>
<dbReference type="PANTHER" id="PTHR12460:SF0">
    <property type="entry name" value="CID DOMAIN-CONTAINING PROTEIN-RELATED"/>
    <property type="match status" value="1"/>
</dbReference>
<dbReference type="RefSeq" id="XP_049264082.1">
    <property type="nucleotide sequence ID" value="XM_049406367.1"/>
</dbReference>
<comment type="caution">
    <text evidence="3">The sequence shown here is derived from an EMBL/GenBank/DDBJ whole genome shotgun (WGS) entry which is preliminary data.</text>
</comment>
<evidence type="ECO:0000259" key="2">
    <source>
        <dbReference type="PROSITE" id="PS51391"/>
    </source>
</evidence>
<dbReference type="GeneID" id="73469400"/>
<feature type="compositionally biased region" description="Acidic residues" evidence="1">
    <location>
        <begin position="291"/>
        <end position="301"/>
    </location>
</feature>
<name>A0A8J5QX27_9ASCO</name>
<evidence type="ECO:0000313" key="4">
    <source>
        <dbReference type="Proteomes" id="UP000694255"/>
    </source>
</evidence>
<dbReference type="GO" id="GO:0099122">
    <property type="term" value="F:RNA polymerase II C-terminal domain binding"/>
    <property type="evidence" value="ECO:0007669"/>
    <property type="project" value="InterPro"/>
</dbReference>
<feature type="compositionally biased region" description="Low complexity" evidence="1">
    <location>
        <begin position="148"/>
        <end position="163"/>
    </location>
</feature>
<dbReference type="AlphaFoldDB" id="A0A8J5QX27"/>
<dbReference type="PROSITE" id="PS51391">
    <property type="entry name" value="CID"/>
    <property type="match status" value="1"/>
</dbReference>
<dbReference type="EMBL" id="JAGSYN010000115">
    <property type="protein sequence ID" value="KAG7663850.1"/>
    <property type="molecule type" value="Genomic_DNA"/>
</dbReference>
<organism evidence="3 4">
    <name type="scientific">[Candida] subhashii</name>
    <dbReference type="NCBI Taxonomy" id="561895"/>
    <lineage>
        <taxon>Eukaryota</taxon>
        <taxon>Fungi</taxon>
        <taxon>Dikarya</taxon>
        <taxon>Ascomycota</taxon>
        <taxon>Saccharomycotina</taxon>
        <taxon>Pichiomycetes</taxon>
        <taxon>Debaryomycetaceae</taxon>
        <taxon>Spathaspora</taxon>
    </lineage>
</organism>
<dbReference type="OrthoDB" id="10069473at2759"/>
<proteinExistence type="predicted"/>